<dbReference type="EMBL" id="CAFBNB010000072">
    <property type="protein sequence ID" value="CAB4926623.1"/>
    <property type="molecule type" value="Genomic_DNA"/>
</dbReference>
<protein>
    <submittedName>
        <fullName evidence="1">Unannotated protein</fullName>
    </submittedName>
</protein>
<evidence type="ECO:0000313" key="1">
    <source>
        <dbReference type="EMBL" id="CAB4926623.1"/>
    </source>
</evidence>
<dbReference type="AlphaFoldDB" id="A0A6J7I6K5"/>
<organism evidence="1">
    <name type="scientific">freshwater metagenome</name>
    <dbReference type="NCBI Taxonomy" id="449393"/>
    <lineage>
        <taxon>unclassified sequences</taxon>
        <taxon>metagenomes</taxon>
        <taxon>ecological metagenomes</taxon>
    </lineage>
</organism>
<reference evidence="1" key="1">
    <citation type="submission" date="2020-05" db="EMBL/GenBank/DDBJ databases">
        <authorList>
            <person name="Chiriac C."/>
            <person name="Salcher M."/>
            <person name="Ghai R."/>
            <person name="Kavagutti S V."/>
        </authorList>
    </citation>
    <scope>NUCLEOTIDE SEQUENCE</scope>
</reference>
<accession>A0A6J7I6K5</accession>
<gene>
    <name evidence="1" type="ORF">UFOPK3720_00511</name>
</gene>
<proteinExistence type="predicted"/>
<sequence>MVEAWCLPVNLSFVHCIRSNDYRPASESIPEFVWINYRGEFR</sequence>
<name>A0A6J7I6K5_9ZZZZ</name>